<dbReference type="PROSITE" id="PS50896">
    <property type="entry name" value="LISH"/>
    <property type="match status" value="1"/>
</dbReference>
<gene>
    <name evidence="6" type="ORF">AMS68_003562</name>
</gene>
<dbReference type="AlphaFoldDB" id="A0A6H0XTS4"/>
<keyword evidence="2" id="KW-0805">Transcription regulation</keyword>
<comment type="subcellular location">
    <subcellularLocation>
        <location evidence="1">Nucleus</location>
    </subcellularLocation>
</comment>
<organism evidence="6 7">
    <name type="scientific">Peltaster fructicola</name>
    <dbReference type="NCBI Taxonomy" id="286661"/>
    <lineage>
        <taxon>Eukaryota</taxon>
        <taxon>Fungi</taxon>
        <taxon>Dikarya</taxon>
        <taxon>Ascomycota</taxon>
        <taxon>Pezizomycotina</taxon>
        <taxon>Dothideomycetes</taxon>
        <taxon>Dothideomycetes incertae sedis</taxon>
        <taxon>Peltaster</taxon>
    </lineage>
</organism>
<proteinExistence type="predicted"/>
<feature type="compositionally biased region" description="Pro residues" evidence="5">
    <location>
        <begin position="495"/>
        <end position="504"/>
    </location>
</feature>
<keyword evidence="7" id="KW-1185">Reference proteome</keyword>
<feature type="compositionally biased region" description="Pro residues" evidence="5">
    <location>
        <begin position="450"/>
        <end position="471"/>
    </location>
</feature>
<feature type="region of interest" description="Disordered" evidence="5">
    <location>
        <begin position="179"/>
        <end position="244"/>
    </location>
</feature>
<dbReference type="Proteomes" id="UP000503462">
    <property type="component" value="Chromosome 2"/>
</dbReference>
<evidence type="ECO:0000256" key="1">
    <source>
        <dbReference type="ARBA" id="ARBA00004123"/>
    </source>
</evidence>
<feature type="region of interest" description="Disordered" evidence="5">
    <location>
        <begin position="440"/>
        <end position="520"/>
    </location>
</feature>
<feature type="compositionally biased region" description="Low complexity" evidence="5">
    <location>
        <begin position="179"/>
        <end position="196"/>
    </location>
</feature>
<feature type="region of interest" description="Disordered" evidence="5">
    <location>
        <begin position="1"/>
        <end position="23"/>
    </location>
</feature>
<protein>
    <submittedName>
        <fullName evidence="6">Uncharacterized protein</fullName>
    </submittedName>
</protein>
<evidence type="ECO:0000256" key="4">
    <source>
        <dbReference type="ARBA" id="ARBA00023242"/>
    </source>
</evidence>
<dbReference type="GO" id="GO:0005634">
    <property type="term" value="C:nucleus"/>
    <property type="evidence" value="ECO:0007669"/>
    <property type="project" value="UniProtKB-SubCell"/>
</dbReference>
<accession>A0A6H0XTS4</accession>
<dbReference type="PANTHER" id="PTHR45093">
    <property type="entry name" value="TRANSCRIPTION ACTIVATOR MSS11"/>
    <property type="match status" value="1"/>
</dbReference>
<feature type="compositionally biased region" description="Low complexity" evidence="5">
    <location>
        <begin position="7"/>
        <end position="20"/>
    </location>
</feature>
<evidence type="ECO:0000313" key="6">
    <source>
        <dbReference type="EMBL" id="QIW98044.1"/>
    </source>
</evidence>
<dbReference type="InterPro" id="IPR006594">
    <property type="entry name" value="LisH"/>
</dbReference>
<sequence>MANMGGPVNANTPNHAANPNSDPSEYVKRLNTYIYDYFVRNGHYDCARVMIKDSLPIGLHSKSSPGQRQANGLDDMDLENDVNRPPDLPLTDLPAAGGHFLEDWWFQFWDVFYSRRSGQGKPSTITYLSHQRVLQKARSGMTADASGQRNFSMTNGQPADLKKMAMQNNGNMNPQALAAMRARHQQQQMQAGQMERSASQMDAHSGSPGSGGAPSPKRPRVDGNMQPINQQRPGQPGQMPTQGMPQNAMAALQAGAQGSPMPQGGMDVMGLDNGMRQNMMQNNAAANMNAQQAGANNNGSHALQDYQMQLMLLEQQNKRRLQMARNDQDTMNNHTGVPAANGQFAPNMSPSGRVASPNPNDMSRGTPKMNNGPSPNGLAGRGSPAPYNDPNMLNALAAQRNQMMVIANGQLIPRSSPMGQAQMSQAQMEMLRAQAAGQMMPNGSFQGAPGMPPGMMPGQPGPQPGQGPPNMTPRQGNMAPPPAPQPNAAGTQPSSPQPAAPPTPSQSAKGKPAAKKDTKAGKNFGQNQAAAMANGAIPNGQVNGAPNMQPGVMQPGQQDMGVAPFNMDDSGQFMINDFTMDSNHDVLDNFDFDAFLQNTDNDGGMAGFDYDFGGVEAGEGLGP</sequence>
<keyword evidence="3" id="KW-0804">Transcription</keyword>
<dbReference type="PANTHER" id="PTHR45093:SF2">
    <property type="entry name" value="LISH DOMAIN-CONTAINING PROTEIN"/>
    <property type="match status" value="1"/>
</dbReference>
<evidence type="ECO:0000313" key="7">
    <source>
        <dbReference type="Proteomes" id="UP000503462"/>
    </source>
</evidence>
<feature type="region of interest" description="Disordered" evidence="5">
    <location>
        <begin position="340"/>
        <end position="390"/>
    </location>
</feature>
<name>A0A6H0XTS4_9PEZI</name>
<feature type="region of interest" description="Disordered" evidence="5">
    <location>
        <begin position="57"/>
        <end position="78"/>
    </location>
</feature>
<dbReference type="OrthoDB" id="5600002at2759"/>
<feature type="compositionally biased region" description="Polar residues" evidence="5">
    <location>
        <begin position="357"/>
        <end position="374"/>
    </location>
</feature>
<keyword evidence="4" id="KW-0539">Nucleus</keyword>
<feature type="compositionally biased region" description="Low complexity" evidence="5">
    <location>
        <begin position="230"/>
        <end position="244"/>
    </location>
</feature>
<evidence type="ECO:0000256" key="2">
    <source>
        <dbReference type="ARBA" id="ARBA00023015"/>
    </source>
</evidence>
<reference evidence="6 7" key="1">
    <citation type="journal article" date="2016" name="Sci. Rep.">
        <title>Peltaster fructicola genome reveals evolution from an invasive phytopathogen to an ectophytic parasite.</title>
        <authorList>
            <person name="Xu C."/>
            <person name="Chen H."/>
            <person name="Gleason M.L."/>
            <person name="Xu J.R."/>
            <person name="Liu H."/>
            <person name="Zhang R."/>
            <person name="Sun G."/>
        </authorList>
    </citation>
    <scope>NUCLEOTIDE SEQUENCE [LARGE SCALE GENOMIC DNA]</scope>
    <source>
        <strain evidence="6 7">LNHT1506</strain>
    </source>
</reference>
<evidence type="ECO:0000256" key="5">
    <source>
        <dbReference type="SAM" id="MobiDB-lite"/>
    </source>
</evidence>
<feature type="compositionally biased region" description="Polar residues" evidence="5">
    <location>
        <begin position="61"/>
        <end position="70"/>
    </location>
</feature>
<evidence type="ECO:0000256" key="3">
    <source>
        <dbReference type="ARBA" id="ARBA00023163"/>
    </source>
</evidence>
<dbReference type="EMBL" id="CP051140">
    <property type="protein sequence ID" value="QIW98044.1"/>
    <property type="molecule type" value="Genomic_DNA"/>
</dbReference>